<dbReference type="Proteomes" id="UP000702425">
    <property type="component" value="Unassembled WGS sequence"/>
</dbReference>
<evidence type="ECO:0000313" key="1">
    <source>
        <dbReference type="EMBL" id="NQE34672.1"/>
    </source>
</evidence>
<organism evidence="1 2">
    <name type="scientific">Microcoleus asticus IPMA8</name>
    <dbReference type="NCBI Taxonomy" id="2563858"/>
    <lineage>
        <taxon>Bacteria</taxon>
        <taxon>Bacillati</taxon>
        <taxon>Cyanobacteriota</taxon>
        <taxon>Cyanophyceae</taxon>
        <taxon>Oscillatoriophycideae</taxon>
        <taxon>Oscillatoriales</taxon>
        <taxon>Microcoleaceae</taxon>
        <taxon>Microcoleus</taxon>
        <taxon>Microcoleus asticus</taxon>
    </lineage>
</organism>
<name>A0ABX2CW82_9CYAN</name>
<sequence length="80" mass="9094">MIECELVLTPMLPAAVVLELAMQFPVRVVWLVFSLLVMLWVLLLAIQRMVVLAHLFLCVLAYYVEGHMCQRLPSVVVVRG</sequence>
<keyword evidence="2" id="KW-1185">Reference proteome</keyword>
<dbReference type="EMBL" id="SRRZ01000036">
    <property type="protein sequence ID" value="NQE34672.1"/>
    <property type="molecule type" value="Genomic_DNA"/>
</dbReference>
<protein>
    <submittedName>
        <fullName evidence="1">Uncharacterized protein</fullName>
    </submittedName>
</protein>
<comment type="caution">
    <text evidence="1">The sequence shown here is derived from an EMBL/GenBank/DDBJ whole genome shotgun (WGS) entry which is preliminary data.</text>
</comment>
<reference evidence="1 2" key="1">
    <citation type="journal article" date="2020" name="Sci. Rep.">
        <title>A novel cyanobacterial geosmin producer, revising GeoA distribution and dispersion patterns in Bacteria.</title>
        <authorList>
            <person name="Churro C."/>
            <person name="Semedo-Aguiar A.P."/>
            <person name="Silva A.D."/>
            <person name="Pereira-Leal J.B."/>
            <person name="Leite R.B."/>
        </authorList>
    </citation>
    <scope>NUCLEOTIDE SEQUENCE [LARGE SCALE GENOMIC DNA]</scope>
    <source>
        <strain evidence="1 2">IPMA8</strain>
    </source>
</reference>
<evidence type="ECO:0000313" key="2">
    <source>
        <dbReference type="Proteomes" id="UP000702425"/>
    </source>
</evidence>
<accession>A0ABX2CW82</accession>
<proteinExistence type="predicted"/>
<gene>
    <name evidence="1" type="ORF">E5S67_02400</name>
</gene>